<dbReference type="CDD" id="cd15796">
    <property type="entry name" value="CIF_like"/>
    <property type="match status" value="1"/>
</dbReference>
<feature type="chain" id="PRO_5043699271" description="Pectinesterase inhibitor domain-containing protein" evidence="4">
    <location>
        <begin position="29"/>
        <end position="190"/>
    </location>
</feature>
<evidence type="ECO:0000256" key="2">
    <source>
        <dbReference type="ARBA" id="ARBA00023157"/>
    </source>
</evidence>
<feature type="signal peptide" evidence="4">
    <location>
        <begin position="1"/>
        <end position="28"/>
    </location>
</feature>
<keyword evidence="1 4" id="KW-0732">Signal</keyword>
<keyword evidence="2" id="KW-1015">Disulfide bond</keyword>
<proteinExistence type="inferred from homology"/>
<dbReference type="EMBL" id="JBDFQZ010000013">
    <property type="protein sequence ID" value="KAK9667784.1"/>
    <property type="molecule type" value="Genomic_DNA"/>
</dbReference>
<dbReference type="GO" id="GO:0004857">
    <property type="term" value="F:enzyme inhibitor activity"/>
    <property type="evidence" value="ECO:0007669"/>
    <property type="project" value="InterPro"/>
</dbReference>
<dbReference type="Pfam" id="PF04043">
    <property type="entry name" value="PMEI"/>
    <property type="match status" value="1"/>
</dbReference>
<dbReference type="InterPro" id="IPR006501">
    <property type="entry name" value="Pectinesterase_inhib_dom"/>
</dbReference>
<evidence type="ECO:0000313" key="6">
    <source>
        <dbReference type="EMBL" id="KAK9667784.1"/>
    </source>
</evidence>
<keyword evidence="7" id="KW-1185">Reference proteome</keyword>
<feature type="domain" description="Pectinesterase inhibitor" evidence="5">
    <location>
        <begin position="41"/>
        <end position="185"/>
    </location>
</feature>
<sequence length="190" mass="20989">MKSFSNYPIVCFILFFITLILPMSCTHSHENYSQASNASSNSNDLITTMCQKTPYPSSCETHLRSDPRSSKADPKSLILIMIDVIKSRFSDSLTHARDMSKSTTDPKMTRALKECISCYTAVTDADVKTAIYSVQTGNPKFALDAMVDAGNEADSCQSEFQGDVPPFFVDRTRELKEISAIAAALVQTLF</sequence>
<dbReference type="PANTHER" id="PTHR36710">
    <property type="entry name" value="PECTINESTERASE INHIBITOR-LIKE"/>
    <property type="match status" value="1"/>
</dbReference>
<dbReference type="Gene3D" id="1.20.140.40">
    <property type="entry name" value="Invertase/pectin methylesterase inhibitor family protein"/>
    <property type="match status" value="1"/>
</dbReference>
<evidence type="ECO:0000256" key="4">
    <source>
        <dbReference type="SAM" id="SignalP"/>
    </source>
</evidence>
<evidence type="ECO:0000259" key="5">
    <source>
        <dbReference type="SMART" id="SM00856"/>
    </source>
</evidence>
<organism evidence="6 7">
    <name type="scientific">Saponaria officinalis</name>
    <name type="common">Common soapwort</name>
    <name type="synonym">Lychnis saponaria</name>
    <dbReference type="NCBI Taxonomy" id="3572"/>
    <lineage>
        <taxon>Eukaryota</taxon>
        <taxon>Viridiplantae</taxon>
        <taxon>Streptophyta</taxon>
        <taxon>Embryophyta</taxon>
        <taxon>Tracheophyta</taxon>
        <taxon>Spermatophyta</taxon>
        <taxon>Magnoliopsida</taxon>
        <taxon>eudicotyledons</taxon>
        <taxon>Gunneridae</taxon>
        <taxon>Pentapetalae</taxon>
        <taxon>Caryophyllales</taxon>
        <taxon>Caryophyllaceae</taxon>
        <taxon>Caryophylleae</taxon>
        <taxon>Saponaria</taxon>
    </lineage>
</organism>
<dbReference type="InterPro" id="IPR035513">
    <property type="entry name" value="Invertase/methylesterase_inhib"/>
</dbReference>
<protein>
    <recommendedName>
        <fullName evidence="5">Pectinesterase inhibitor domain-containing protein</fullName>
    </recommendedName>
</protein>
<name>A0AAW1GSP4_SAPOF</name>
<comment type="caution">
    <text evidence="6">The sequence shown here is derived from an EMBL/GenBank/DDBJ whole genome shotgun (WGS) entry which is preliminary data.</text>
</comment>
<gene>
    <name evidence="6" type="ORF">RND81_13G010900</name>
</gene>
<dbReference type="InterPro" id="IPR034087">
    <property type="entry name" value="C/VIF1"/>
</dbReference>
<reference evidence="6" key="1">
    <citation type="submission" date="2024-03" db="EMBL/GenBank/DDBJ databases">
        <title>WGS assembly of Saponaria officinalis var. Norfolk2.</title>
        <authorList>
            <person name="Jenkins J."/>
            <person name="Shu S."/>
            <person name="Grimwood J."/>
            <person name="Barry K."/>
            <person name="Goodstein D."/>
            <person name="Schmutz J."/>
            <person name="Leebens-Mack J."/>
            <person name="Osbourn A."/>
        </authorList>
    </citation>
    <scope>NUCLEOTIDE SEQUENCE [LARGE SCALE GENOMIC DNA]</scope>
    <source>
        <strain evidence="6">JIC</strain>
    </source>
</reference>
<dbReference type="NCBIfam" id="TIGR01614">
    <property type="entry name" value="PME_inhib"/>
    <property type="match status" value="1"/>
</dbReference>
<evidence type="ECO:0000313" key="7">
    <source>
        <dbReference type="Proteomes" id="UP001443914"/>
    </source>
</evidence>
<dbReference type="SUPFAM" id="SSF101148">
    <property type="entry name" value="Plant invertase/pectin methylesterase inhibitor"/>
    <property type="match status" value="1"/>
</dbReference>
<dbReference type="PANTHER" id="PTHR36710:SF18">
    <property type="entry name" value="PECTINESTERASE INHIBITOR 5-RELATED"/>
    <property type="match status" value="1"/>
</dbReference>
<dbReference type="AlphaFoldDB" id="A0AAW1GSP4"/>
<accession>A0AAW1GSP4</accession>
<dbReference type="SMART" id="SM00856">
    <property type="entry name" value="PMEI"/>
    <property type="match status" value="1"/>
</dbReference>
<evidence type="ECO:0000256" key="3">
    <source>
        <dbReference type="ARBA" id="ARBA00038471"/>
    </source>
</evidence>
<comment type="similarity">
    <text evidence="3">Belongs to the PMEI family.</text>
</comment>
<evidence type="ECO:0000256" key="1">
    <source>
        <dbReference type="ARBA" id="ARBA00022729"/>
    </source>
</evidence>
<dbReference type="InterPro" id="IPR052421">
    <property type="entry name" value="PCW_Enzyme_Inhibitor"/>
</dbReference>
<dbReference type="Proteomes" id="UP001443914">
    <property type="component" value="Unassembled WGS sequence"/>
</dbReference>